<dbReference type="PANTHER" id="PTHR10738">
    <property type="entry name" value="PROTEIN ARGININE N-METHYLTRANSFERASE 5"/>
    <property type="match status" value="1"/>
</dbReference>
<evidence type="ECO:0000259" key="2">
    <source>
        <dbReference type="Pfam" id="PF17285"/>
    </source>
</evidence>
<dbReference type="Pfam" id="PF17285">
    <property type="entry name" value="PRMT5_TIM"/>
    <property type="match status" value="1"/>
</dbReference>
<evidence type="ECO:0000313" key="3">
    <source>
        <dbReference type="EMBL" id="KAF5203314.1"/>
    </source>
</evidence>
<keyword evidence="1" id="KW-0949">S-adenosyl-L-methionine</keyword>
<dbReference type="Proteomes" id="UP000554482">
    <property type="component" value="Unassembled WGS sequence"/>
</dbReference>
<feature type="domain" description="PRMT5 TIM barrel" evidence="2">
    <location>
        <begin position="38"/>
        <end position="122"/>
    </location>
</feature>
<keyword evidence="4" id="KW-1185">Reference proteome</keyword>
<dbReference type="Gene3D" id="3.20.20.150">
    <property type="entry name" value="Divalent-metal-dependent TIM barrel enzymes"/>
    <property type="match status" value="1"/>
</dbReference>
<evidence type="ECO:0000313" key="4">
    <source>
        <dbReference type="Proteomes" id="UP000554482"/>
    </source>
</evidence>
<evidence type="ECO:0000256" key="1">
    <source>
        <dbReference type="ARBA" id="ARBA00022691"/>
    </source>
</evidence>
<dbReference type="OrthoDB" id="1696276at2759"/>
<dbReference type="AlphaFoldDB" id="A0A7J6X0V0"/>
<keyword evidence="3" id="KW-0489">Methyltransferase</keyword>
<dbReference type="EMBL" id="JABWDY010006960">
    <property type="protein sequence ID" value="KAF5203314.1"/>
    <property type="molecule type" value="Genomic_DNA"/>
</dbReference>
<dbReference type="InterPro" id="IPR035247">
    <property type="entry name" value="PRMT5_TIM"/>
</dbReference>
<reference evidence="3 4" key="1">
    <citation type="submission" date="2020-06" db="EMBL/GenBank/DDBJ databases">
        <title>Transcriptomic and genomic resources for Thalictrum thalictroides and T. hernandezii: Facilitating candidate gene discovery in an emerging model plant lineage.</title>
        <authorList>
            <person name="Arias T."/>
            <person name="Riano-Pachon D.M."/>
            <person name="Di Stilio V.S."/>
        </authorList>
    </citation>
    <scope>NUCLEOTIDE SEQUENCE [LARGE SCALE GENOMIC DNA]</scope>
    <source>
        <strain evidence="4">cv. WT478/WT964</strain>
        <tissue evidence="3">Leaves</tissue>
    </source>
</reference>
<comment type="caution">
    <text evidence="3">The sequence shown here is derived from an EMBL/GenBank/DDBJ whole genome shotgun (WGS) entry which is preliminary data.</text>
</comment>
<name>A0A7J6X0V0_THATH</name>
<keyword evidence="3" id="KW-0808">Transferase</keyword>
<dbReference type="GO" id="GO:0016274">
    <property type="term" value="F:protein-arginine N-methyltransferase activity"/>
    <property type="evidence" value="ECO:0007669"/>
    <property type="project" value="InterPro"/>
</dbReference>
<dbReference type="InterPro" id="IPR025799">
    <property type="entry name" value="Arg_MeTrfase"/>
</dbReference>
<sequence length="204" mass="23529">MPLGQRMAGDKSDSRYCGVETDFNEDMPRLLDFNISAGFDFLLSPLMDPTYRPSLAATASEASVLPFAGSDLVLSPAQWSSHVVGKISSWIDLDSEDEVLRQDSETVLRQEIAWASHLSLQKGRSREAATEMGRRRDVRVNGCRKHENIYTKQEERERLGCVDDPFDWDEPNIFDDIYDDEYGEEYEEFERMLEEKETQERRSN</sequence>
<dbReference type="GO" id="GO:0005829">
    <property type="term" value="C:cytosol"/>
    <property type="evidence" value="ECO:0007669"/>
    <property type="project" value="TreeGrafter"/>
</dbReference>
<proteinExistence type="predicted"/>
<accession>A0A7J6X0V0</accession>
<dbReference type="GO" id="GO:0006355">
    <property type="term" value="P:regulation of DNA-templated transcription"/>
    <property type="evidence" value="ECO:0007669"/>
    <property type="project" value="TreeGrafter"/>
</dbReference>
<dbReference type="PANTHER" id="PTHR10738:SF0">
    <property type="entry name" value="PROTEIN ARGININE N-METHYLTRANSFERASE 5"/>
    <property type="match status" value="1"/>
</dbReference>
<protein>
    <submittedName>
        <fullName evidence="3">Arginine N-methyltransferase</fullName>
    </submittedName>
</protein>
<dbReference type="GO" id="GO:0005634">
    <property type="term" value="C:nucleus"/>
    <property type="evidence" value="ECO:0007669"/>
    <property type="project" value="TreeGrafter"/>
</dbReference>
<dbReference type="GO" id="GO:0032259">
    <property type="term" value="P:methylation"/>
    <property type="evidence" value="ECO:0007669"/>
    <property type="project" value="UniProtKB-KW"/>
</dbReference>
<organism evidence="3 4">
    <name type="scientific">Thalictrum thalictroides</name>
    <name type="common">Rue-anemone</name>
    <name type="synonym">Anemone thalictroides</name>
    <dbReference type="NCBI Taxonomy" id="46969"/>
    <lineage>
        <taxon>Eukaryota</taxon>
        <taxon>Viridiplantae</taxon>
        <taxon>Streptophyta</taxon>
        <taxon>Embryophyta</taxon>
        <taxon>Tracheophyta</taxon>
        <taxon>Spermatophyta</taxon>
        <taxon>Magnoliopsida</taxon>
        <taxon>Ranunculales</taxon>
        <taxon>Ranunculaceae</taxon>
        <taxon>Thalictroideae</taxon>
        <taxon>Thalictrum</taxon>
    </lineage>
</organism>
<gene>
    <name evidence="3" type="ORF">FRX31_007099</name>
</gene>